<dbReference type="RefSeq" id="WP_174194511.1">
    <property type="nucleotide sequence ID" value="NZ_JABULH010000005.1"/>
</dbReference>
<feature type="domain" description="Glycosyltransferase subfamily 4-like N-terminal" evidence="1">
    <location>
        <begin position="15"/>
        <end position="218"/>
    </location>
</feature>
<comment type="caution">
    <text evidence="2">The sequence shown here is derived from an EMBL/GenBank/DDBJ whole genome shotgun (WGS) entry which is preliminary data.</text>
</comment>
<dbReference type="InterPro" id="IPR028098">
    <property type="entry name" value="Glyco_trans_4-like_N"/>
</dbReference>
<dbReference type="PANTHER" id="PTHR45947">
    <property type="entry name" value="SULFOQUINOVOSYL TRANSFERASE SQD2"/>
    <property type="match status" value="1"/>
</dbReference>
<evidence type="ECO:0000313" key="2">
    <source>
        <dbReference type="EMBL" id="NTS65878.1"/>
    </source>
</evidence>
<dbReference type="InterPro" id="IPR050194">
    <property type="entry name" value="Glycosyltransferase_grp1"/>
</dbReference>
<dbReference type="Proteomes" id="UP000621447">
    <property type="component" value="Unassembled WGS sequence"/>
</dbReference>
<organism evidence="2 3">
    <name type="scientific">Sphingomonas hominis</name>
    <dbReference type="NCBI Taxonomy" id="2741495"/>
    <lineage>
        <taxon>Bacteria</taxon>
        <taxon>Pseudomonadati</taxon>
        <taxon>Pseudomonadota</taxon>
        <taxon>Alphaproteobacteria</taxon>
        <taxon>Sphingomonadales</taxon>
        <taxon>Sphingomonadaceae</taxon>
        <taxon>Sphingomonas</taxon>
    </lineage>
</organism>
<name>A0ABX2JPW3_9SPHN</name>
<dbReference type="SUPFAM" id="SSF53756">
    <property type="entry name" value="UDP-Glycosyltransferase/glycogen phosphorylase"/>
    <property type="match status" value="1"/>
</dbReference>
<dbReference type="Pfam" id="PF13692">
    <property type="entry name" value="Glyco_trans_1_4"/>
    <property type="match status" value="1"/>
</dbReference>
<sequence>MPRLLNVNTYHYRRGGADAVYLDHGALFEQAGWQSGWFAMHHPRNEETPWSRFFVDEIELGHDYSAWRKLAIAKQVIHSRSHARAVHRLLDAFPADIAHVHNIRHHIGANILAELKRRGVRVVLTVHDLKLLCPAYRMHDGVGVCEACKPHAVHHCATRRCMHGSLPLSALISAESAVHRATGAYRRHVDRIVCPSRFYLEKHVEWGWPRAQLIHIPNDVALPRPAQVAPPGDYFCYFGRFSFEKGLATLVRAVAIARVPLHLVGEGPQEAALRMLAAETGADVTFYGHLAGDTLFDVVRGARACVLPSEWYENAPKSVLEAFGHARPVIGAAIGGISELIEHGRTGWLFASGNVGELAALLVQVRDADDAVIADIGARAATFVRRTFGTNRYLSQMTALYAELGIEPAPIAC</sequence>
<protein>
    <submittedName>
        <fullName evidence="2">Glycosyltransferase</fullName>
    </submittedName>
</protein>
<reference evidence="2 3" key="1">
    <citation type="submission" date="2020-06" db="EMBL/GenBank/DDBJ databases">
        <title>Sphingomonas hominis sp. nov., a member of the Sphingomonas, isolated from the hair of a 22-year-old girl.</title>
        <authorList>
            <person name="Zhang D.-F."/>
            <person name="Cui X.-W."/>
        </authorList>
    </citation>
    <scope>NUCLEOTIDE SEQUENCE [LARGE SCALE GENOMIC DNA]</scope>
    <source>
        <strain evidence="2 3">HHU CXW</strain>
    </source>
</reference>
<evidence type="ECO:0000313" key="3">
    <source>
        <dbReference type="Proteomes" id="UP000621447"/>
    </source>
</evidence>
<accession>A0ABX2JPW3</accession>
<evidence type="ECO:0000259" key="1">
    <source>
        <dbReference type="Pfam" id="PF13439"/>
    </source>
</evidence>
<dbReference type="PANTHER" id="PTHR45947:SF13">
    <property type="entry name" value="TRANSFERASE"/>
    <property type="match status" value="1"/>
</dbReference>
<dbReference type="Gene3D" id="3.40.50.2000">
    <property type="entry name" value="Glycogen Phosphorylase B"/>
    <property type="match status" value="2"/>
</dbReference>
<dbReference type="Pfam" id="PF13439">
    <property type="entry name" value="Glyco_transf_4"/>
    <property type="match status" value="1"/>
</dbReference>
<proteinExistence type="predicted"/>
<dbReference type="EMBL" id="JABULH010000005">
    <property type="protein sequence ID" value="NTS65878.1"/>
    <property type="molecule type" value="Genomic_DNA"/>
</dbReference>
<keyword evidence="3" id="KW-1185">Reference proteome</keyword>
<gene>
    <name evidence="2" type="ORF">HRV97_11980</name>
</gene>